<keyword evidence="3" id="KW-0547">Nucleotide-binding</keyword>
<dbReference type="GO" id="GO:0005524">
    <property type="term" value="F:ATP binding"/>
    <property type="evidence" value="ECO:0007669"/>
    <property type="project" value="UniProtKB-KW"/>
</dbReference>
<name>A0A7G9GFV0_9FIRM</name>
<dbReference type="InterPro" id="IPR017871">
    <property type="entry name" value="ABC_transporter-like_CS"/>
</dbReference>
<keyword evidence="2" id="KW-0677">Repeat</keyword>
<feature type="domain" description="ABC transporter" evidence="5">
    <location>
        <begin position="7"/>
        <end position="243"/>
    </location>
</feature>
<dbReference type="InterPro" id="IPR003593">
    <property type="entry name" value="AAA+_ATPase"/>
</dbReference>
<feature type="domain" description="ABC transporter" evidence="5">
    <location>
        <begin position="260"/>
        <end position="504"/>
    </location>
</feature>
<organism evidence="6 7">
    <name type="scientific">Wansuia hejianensis</name>
    <dbReference type="NCBI Taxonomy" id="2763667"/>
    <lineage>
        <taxon>Bacteria</taxon>
        <taxon>Bacillati</taxon>
        <taxon>Bacillota</taxon>
        <taxon>Clostridia</taxon>
        <taxon>Lachnospirales</taxon>
        <taxon>Lachnospiraceae</taxon>
        <taxon>Wansuia</taxon>
    </lineage>
</organism>
<dbReference type="InterPro" id="IPR027417">
    <property type="entry name" value="P-loop_NTPase"/>
</dbReference>
<dbReference type="Pfam" id="PF00005">
    <property type="entry name" value="ABC_tran"/>
    <property type="match status" value="2"/>
</dbReference>
<gene>
    <name evidence="6" type="ORF">H9Q79_05170</name>
</gene>
<evidence type="ECO:0000259" key="5">
    <source>
        <dbReference type="PROSITE" id="PS50893"/>
    </source>
</evidence>
<keyword evidence="7" id="KW-1185">Reference proteome</keyword>
<sequence>MKEKLLLKMEDIRKSFLGVEVLKGIHFELKSGEIVSLAGTNGAGKSTLSNVIMGIYTKDSGEMWINGKEVNFESPKDAEKCGVGMVHQEPTLVNNMKVYENIFLNNELIRKGLWLDAEKMRQESRRILDFIGFDIDPNEKVENLTLVQKEVVEIAKAMLLNPSILILDEVTAPLNLAEVEHLFQIIRDLKKKGIGIIFIGHKIKELTQISDRVVIIRDGCNAGEIDNSEGNVEERVIIHSMLGETEGWQEEYSEKKVEESREEVLLSLESFGRKGAFEDVTFDLHKGEIIGLAGLKGSGITELMFSIYGAAPGDTGVMKLENREISPRSPHQAIRLGIGMITNDRQKENIAMTQSVKDNIIITSLNEFKTRFRTLKGKKLKKVSDQYIEKLSVKTTGGSQLIQFLSGGNQQKVVVAKWMLRDMKVLLIDEPTRGVDVKAKNEIYDLLIEQKRQGKAVMVSSPEERELLNISDRILVVSHGRIRKEIRKGDPEFSEAGLMEAVHAS</sequence>
<dbReference type="CDD" id="cd03216">
    <property type="entry name" value="ABC_Carb_Monos_I"/>
    <property type="match status" value="1"/>
</dbReference>
<evidence type="ECO:0000313" key="6">
    <source>
        <dbReference type="EMBL" id="QNM09682.1"/>
    </source>
</evidence>
<evidence type="ECO:0000256" key="2">
    <source>
        <dbReference type="ARBA" id="ARBA00022737"/>
    </source>
</evidence>
<dbReference type="SMART" id="SM00382">
    <property type="entry name" value="AAA"/>
    <property type="match status" value="2"/>
</dbReference>
<protein>
    <submittedName>
        <fullName evidence="6">Sugar ABC transporter ATP-binding protein</fullName>
    </submittedName>
</protein>
<dbReference type="AlphaFoldDB" id="A0A7G9GFV0"/>
<reference evidence="6 7" key="1">
    <citation type="submission" date="2020-08" db="EMBL/GenBank/DDBJ databases">
        <authorList>
            <person name="Liu C."/>
            <person name="Sun Q."/>
        </authorList>
    </citation>
    <scope>NUCLEOTIDE SEQUENCE [LARGE SCALE GENOMIC DNA]</scope>
    <source>
        <strain evidence="6 7">NSJ-29</strain>
    </source>
</reference>
<evidence type="ECO:0000313" key="7">
    <source>
        <dbReference type="Proteomes" id="UP000515860"/>
    </source>
</evidence>
<dbReference type="RefSeq" id="WP_249329331.1">
    <property type="nucleotide sequence ID" value="NZ_CP060635.1"/>
</dbReference>
<evidence type="ECO:0000256" key="3">
    <source>
        <dbReference type="ARBA" id="ARBA00022741"/>
    </source>
</evidence>
<evidence type="ECO:0000256" key="4">
    <source>
        <dbReference type="ARBA" id="ARBA00022840"/>
    </source>
</evidence>
<dbReference type="PANTHER" id="PTHR43790:SF9">
    <property type="entry name" value="GALACTOFURANOSE TRANSPORTER ATP-BINDING PROTEIN YTFR"/>
    <property type="match status" value="1"/>
</dbReference>
<keyword evidence="1" id="KW-0813">Transport</keyword>
<dbReference type="KEGG" id="whj:H9Q79_05170"/>
<dbReference type="SUPFAM" id="SSF52540">
    <property type="entry name" value="P-loop containing nucleoside triphosphate hydrolases"/>
    <property type="match status" value="2"/>
</dbReference>
<dbReference type="EMBL" id="CP060635">
    <property type="protein sequence ID" value="QNM09682.1"/>
    <property type="molecule type" value="Genomic_DNA"/>
</dbReference>
<dbReference type="InterPro" id="IPR003439">
    <property type="entry name" value="ABC_transporter-like_ATP-bd"/>
</dbReference>
<dbReference type="PROSITE" id="PS00211">
    <property type="entry name" value="ABC_TRANSPORTER_1"/>
    <property type="match status" value="1"/>
</dbReference>
<dbReference type="CDD" id="cd03215">
    <property type="entry name" value="ABC_Carb_Monos_II"/>
    <property type="match status" value="1"/>
</dbReference>
<dbReference type="PROSITE" id="PS50893">
    <property type="entry name" value="ABC_TRANSPORTER_2"/>
    <property type="match status" value="2"/>
</dbReference>
<accession>A0A7G9GFV0</accession>
<dbReference type="InterPro" id="IPR050107">
    <property type="entry name" value="ABC_carbohydrate_import_ATPase"/>
</dbReference>
<keyword evidence="4 6" id="KW-0067">ATP-binding</keyword>
<proteinExistence type="predicted"/>
<dbReference type="GO" id="GO:0016887">
    <property type="term" value="F:ATP hydrolysis activity"/>
    <property type="evidence" value="ECO:0007669"/>
    <property type="project" value="InterPro"/>
</dbReference>
<evidence type="ECO:0000256" key="1">
    <source>
        <dbReference type="ARBA" id="ARBA00022448"/>
    </source>
</evidence>
<dbReference type="Proteomes" id="UP000515860">
    <property type="component" value="Chromosome"/>
</dbReference>
<dbReference type="PANTHER" id="PTHR43790">
    <property type="entry name" value="CARBOHYDRATE TRANSPORT ATP-BINDING PROTEIN MG119-RELATED"/>
    <property type="match status" value="1"/>
</dbReference>
<dbReference type="Gene3D" id="3.40.50.300">
    <property type="entry name" value="P-loop containing nucleotide triphosphate hydrolases"/>
    <property type="match status" value="2"/>
</dbReference>